<reference evidence="7 8" key="1">
    <citation type="submission" date="2006-02" db="EMBL/GenBank/DDBJ databases">
        <authorList>
            <person name="Waterbury J."/>
            <person name="Ferriera S."/>
            <person name="Johnson J."/>
            <person name="Kravitz S."/>
            <person name="Halpern A."/>
            <person name="Remington K."/>
            <person name="Beeson K."/>
            <person name="Tran B."/>
            <person name="Rogers Y.-H."/>
            <person name="Friedman R."/>
            <person name="Venter J.C."/>
        </authorList>
    </citation>
    <scope>NUCLEOTIDE SEQUENCE [LARGE SCALE GENOMIC DNA]</scope>
    <source>
        <strain evidence="7 8">Nb-231</strain>
    </source>
</reference>
<organism evidence="7 8">
    <name type="scientific">Nitrococcus mobilis Nb-231</name>
    <dbReference type="NCBI Taxonomy" id="314278"/>
    <lineage>
        <taxon>Bacteria</taxon>
        <taxon>Pseudomonadati</taxon>
        <taxon>Pseudomonadota</taxon>
        <taxon>Gammaproteobacteria</taxon>
        <taxon>Chromatiales</taxon>
        <taxon>Ectothiorhodospiraceae</taxon>
        <taxon>Nitrococcus</taxon>
    </lineage>
</organism>
<evidence type="ECO:0000256" key="5">
    <source>
        <dbReference type="ARBA" id="ARBA00023136"/>
    </source>
</evidence>
<dbReference type="OrthoDB" id="9791807at2"/>
<dbReference type="EMBL" id="AAOF01000002">
    <property type="protein sequence ID" value="EAR22582.1"/>
    <property type="molecule type" value="Genomic_DNA"/>
</dbReference>
<sequence>MTLAQLSWLDLSVAAALVVLLAVLAARARLEVSRPLLISAARMVIQLALVGFVLEALFAHVALYWVSLMAMVMLILAGWEVVARQRRRLAGWWSFGISTGAMFISSFSVTVFALIALVQATPWYEPRYAIPLLGMLLGNTMNGVALSQDRLIEGAWQQRDVIEARLMLGQGWQEAMGSVSRESMRSGMIPLINGMAAAGVVSLPGMMTGQILAGSPPAEAVKYQILIFLLITVGSGFGTLLANRLVARRLFDERERLRVDRLVEMQSR</sequence>
<feature type="transmembrane region" description="Helical" evidence="6">
    <location>
        <begin position="36"/>
        <end position="58"/>
    </location>
</feature>
<proteinExistence type="inferred from homology"/>
<dbReference type="RefSeq" id="WP_005001663.1">
    <property type="nucleotide sequence ID" value="NZ_CH672427.1"/>
</dbReference>
<dbReference type="HOGENOM" id="CLU_076147_1_1_6"/>
<dbReference type="Proteomes" id="UP000003374">
    <property type="component" value="Unassembled WGS sequence"/>
</dbReference>
<feature type="transmembrane region" description="Helical" evidence="6">
    <location>
        <begin position="191"/>
        <end position="213"/>
    </location>
</feature>
<dbReference type="AlphaFoldDB" id="A4BMY3"/>
<dbReference type="PANTHER" id="PTHR30028:SF0">
    <property type="entry name" value="PROTEIN ALUMINUM SENSITIVE 3"/>
    <property type="match status" value="1"/>
</dbReference>
<protein>
    <submittedName>
        <fullName evidence="7">ABC-type uncharacterized transport system, permease component</fullName>
    </submittedName>
</protein>
<evidence type="ECO:0000256" key="6">
    <source>
        <dbReference type="SAM" id="Phobius"/>
    </source>
</evidence>
<feature type="transmembrane region" description="Helical" evidence="6">
    <location>
        <begin position="128"/>
        <end position="146"/>
    </location>
</feature>
<feature type="transmembrane region" description="Helical" evidence="6">
    <location>
        <begin position="225"/>
        <end position="246"/>
    </location>
</feature>
<evidence type="ECO:0000313" key="7">
    <source>
        <dbReference type="EMBL" id="EAR22582.1"/>
    </source>
</evidence>
<evidence type="ECO:0000313" key="8">
    <source>
        <dbReference type="Proteomes" id="UP000003374"/>
    </source>
</evidence>
<dbReference type="GO" id="GO:0005886">
    <property type="term" value="C:plasma membrane"/>
    <property type="evidence" value="ECO:0007669"/>
    <property type="project" value="TreeGrafter"/>
</dbReference>
<evidence type="ECO:0000256" key="4">
    <source>
        <dbReference type="ARBA" id="ARBA00022989"/>
    </source>
</evidence>
<dbReference type="eggNOG" id="COG0390">
    <property type="taxonomic scope" value="Bacteria"/>
</dbReference>
<keyword evidence="3 6" id="KW-0812">Transmembrane</keyword>
<comment type="subcellular location">
    <subcellularLocation>
        <location evidence="1">Membrane</location>
        <topology evidence="1">Multi-pass membrane protein</topology>
    </subcellularLocation>
</comment>
<evidence type="ECO:0000256" key="1">
    <source>
        <dbReference type="ARBA" id="ARBA00004141"/>
    </source>
</evidence>
<feature type="transmembrane region" description="Helical" evidence="6">
    <location>
        <begin position="64"/>
        <end position="83"/>
    </location>
</feature>
<dbReference type="InterPro" id="IPR005226">
    <property type="entry name" value="UPF0014_fam"/>
</dbReference>
<dbReference type="STRING" id="314278.NB231_09028"/>
<keyword evidence="5 6" id="KW-0472">Membrane</keyword>
<accession>A4BMY3</accession>
<evidence type="ECO:0000256" key="2">
    <source>
        <dbReference type="ARBA" id="ARBA00005268"/>
    </source>
</evidence>
<comment type="caution">
    <text evidence="7">The sequence shown here is derived from an EMBL/GenBank/DDBJ whole genome shotgun (WGS) entry which is preliminary data.</text>
</comment>
<dbReference type="Pfam" id="PF03649">
    <property type="entry name" value="UPF0014"/>
    <property type="match status" value="1"/>
</dbReference>
<name>A4BMY3_9GAMM</name>
<dbReference type="PANTHER" id="PTHR30028">
    <property type="entry name" value="UPF0014 INNER MEMBRANE PROTEIN YBBM-RELATED"/>
    <property type="match status" value="1"/>
</dbReference>
<feature type="transmembrane region" description="Helical" evidence="6">
    <location>
        <begin position="95"/>
        <end position="116"/>
    </location>
</feature>
<keyword evidence="4 6" id="KW-1133">Transmembrane helix</keyword>
<comment type="similarity">
    <text evidence="2">Belongs to the UPF0014 family.</text>
</comment>
<feature type="transmembrane region" description="Helical" evidence="6">
    <location>
        <begin position="6"/>
        <end position="24"/>
    </location>
</feature>
<gene>
    <name evidence="7" type="ORF">NB231_09028</name>
</gene>
<keyword evidence="8" id="KW-1185">Reference proteome</keyword>
<evidence type="ECO:0000256" key="3">
    <source>
        <dbReference type="ARBA" id="ARBA00022692"/>
    </source>
</evidence>